<dbReference type="RefSeq" id="WP_323279536.1">
    <property type="nucleotide sequence ID" value="NZ_JAYGGQ010000010.1"/>
</dbReference>
<feature type="domain" description="Acyl-CoA oxidase/dehydrogenase middle" evidence="8">
    <location>
        <begin position="176"/>
        <end position="280"/>
    </location>
</feature>
<gene>
    <name evidence="10" type="ORF">SPF06_13075</name>
</gene>
<keyword evidence="4 5" id="KW-0274">FAD</keyword>
<feature type="compositionally biased region" description="Low complexity" evidence="6">
    <location>
        <begin position="1"/>
        <end position="13"/>
    </location>
</feature>
<feature type="domain" description="Acyl-CoA dehydrogenase/oxidase C-terminal" evidence="7">
    <location>
        <begin position="292"/>
        <end position="450"/>
    </location>
</feature>
<dbReference type="Pfam" id="PF00441">
    <property type="entry name" value="Acyl-CoA_dh_1"/>
    <property type="match status" value="1"/>
</dbReference>
<dbReference type="PANTHER" id="PTHR43884">
    <property type="entry name" value="ACYL-COA DEHYDROGENASE"/>
    <property type="match status" value="1"/>
</dbReference>
<proteinExistence type="inferred from homology"/>
<dbReference type="EMBL" id="JAYGGQ010000010">
    <property type="protein sequence ID" value="MEA5455659.1"/>
    <property type="molecule type" value="Genomic_DNA"/>
</dbReference>
<dbReference type="InterPro" id="IPR037069">
    <property type="entry name" value="AcylCoA_DH/ox_N_sf"/>
</dbReference>
<evidence type="ECO:0000256" key="5">
    <source>
        <dbReference type="RuleBase" id="RU362125"/>
    </source>
</evidence>
<accession>A0ABU5T7J7</accession>
<keyword evidence="3 5" id="KW-0285">Flavoprotein</keyword>
<organism evidence="10 11">
    <name type="scientific">Sinomonas terricola</name>
    <dbReference type="NCBI Taxonomy" id="3110330"/>
    <lineage>
        <taxon>Bacteria</taxon>
        <taxon>Bacillati</taxon>
        <taxon>Actinomycetota</taxon>
        <taxon>Actinomycetes</taxon>
        <taxon>Micrococcales</taxon>
        <taxon>Micrococcaceae</taxon>
        <taxon>Sinomonas</taxon>
    </lineage>
</organism>
<dbReference type="InterPro" id="IPR046373">
    <property type="entry name" value="Acyl-CoA_Oxase/DH_mid-dom_sf"/>
</dbReference>
<dbReference type="Proteomes" id="UP001304769">
    <property type="component" value="Unassembled WGS sequence"/>
</dbReference>
<comment type="cofactor">
    <cofactor evidence="1 5">
        <name>FAD</name>
        <dbReference type="ChEBI" id="CHEBI:57692"/>
    </cofactor>
</comment>
<evidence type="ECO:0000313" key="11">
    <source>
        <dbReference type="Proteomes" id="UP001304769"/>
    </source>
</evidence>
<protein>
    <submittedName>
        <fullName evidence="10">Acyl-CoA dehydrogenase family protein</fullName>
    </submittedName>
</protein>
<dbReference type="InterPro" id="IPR006091">
    <property type="entry name" value="Acyl-CoA_Oxase/DH_mid-dom"/>
</dbReference>
<comment type="caution">
    <text evidence="10">The sequence shown here is derived from an EMBL/GenBank/DDBJ whole genome shotgun (WGS) entry which is preliminary data.</text>
</comment>
<reference evidence="10 11" key="1">
    <citation type="submission" date="2023-12" db="EMBL/GenBank/DDBJ databases">
        <title>Sinomonas terricola sp. nov, isolated from litchi orchard soil in Guangdong, PR China.</title>
        <authorList>
            <person name="Jiaxin W."/>
            <person name="Yang Z."/>
            <person name="Honghui Z."/>
        </authorList>
    </citation>
    <scope>NUCLEOTIDE SEQUENCE [LARGE SCALE GENOMIC DNA]</scope>
    <source>
        <strain evidence="10 11">JGH33</strain>
    </source>
</reference>
<dbReference type="InterPro" id="IPR009100">
    <property type="entry name" value="AcylCoA_DH/oxidase_NM_dom_sf"/>
</dbReference>
<dbReference type="SUPFAM" id="SSF56645">
    <property type="entry name" value="Acyl-CoA dehydrogenase NM domain-like"/>
    <property type="match status" value="1"/>
</dbReference>
<feature type="region of interest" description="Disordered" evidence="6">
    <location>
        <begin position="632"/>
        <end position="656"/>
    </location>
</feature>
<keyword evidence="5" id="KW-0560">Oxidoreductase</keyword>
<keyword evidence="11" id="KW-1185">Reference proteome</keyword>
<dbReference type="Gene3D" id="2.40.110.10">
    <property type="entry name" value="Butyryl-CoA Dehydrogenase, subunit A, domain 2"/>
    <property type="match status" value="1"/>
</dbReference>
<evidence type="ECO:0000256" key="2">
    <source>
        <dbReference type="ARBA" id="ARBA00009347"/>
    </source>
</evidence>
<feature type="compositionally biased region" description="Basic and acidic residues" evidence="6">
    <location>
        <begin position="14"/>
        <end position="33"/>
    </location>
</feature>
<sequence>MSTETTSGTASSARDPDWDESRAVAEASRETEWTRPSFAKSLYLGDFQWDLIYPPPAPTAPTVEEGEAFLRRLADLARTLDGARIESEDRIPDEYLRALAELGVFGMKIPKEYGGLGLSLAYYGRALMLLGSVHPSLGALLSAHQSIGVPEPIKMFGTEAQKHAFLPRCAAGAVTAFLLTEPDVGSDPARLTTTAQLAEDGESYVLDGSKLWTTNGVIAELVVIMAKVLPHDAAGGIPAGQGGITAFVVETESPGITVENRNAFMGLRGLENGVTRFDAVRVPAANRVGREGQGLKIALTTLNTGRLSIPALCAGAAKWSLKIAREWSQARVQWGRPIGQHEAVGKKIAFIASTAFALEAVFELSAALADAGMKDVRIEAALAKLWSSEMAYDVADELLQIRGGRGYETAASLRARGERAVPAEQLLRDLRINRIFEGSTEIMQLLIAREAVDAHLAAAGSLARADATLAEKARAAKDASGFYARWLPGLFAGPGMDPRAFREFGSLAKHLRYVERASRRLARHTFAGMGRWQAALEHRQAFLGRVVDIGAELFAMAASCSWAEHLRTTGAPGGSNARDLADAFCDQSRLRVEALFDALWVNTDPGDHGVAKRVLAGDFAWLEAGVLDQSEGTGPWIAERTDGPSSKPDVRRSVRR</sequence>
<dbReference type="InterPro" id="IPR036250">
    <property type="entry name" value="AcylCo_DH-like_C"/>
</dbReference>
<name>A0ABU5T7J7_9MICC</name>
<feature type="region of interest" description="Disordered" evidence="6">
    <location>
        <begin position="1"/>
        <end position="33"/>
    </location>
</feature>
<dbReference type="Gene3D" id="1.10.540.10">
    <property type="entry name" value="Acyl-CoA dehydrogenase/oxidase, N-terminal domain"/>
    <property type="match status" value="1"/>
</dbReference>
<dbReference type="InterPro" id="IPR009075">
    <property type="entry name" value="AcylCo_DH/oxidase_C"/>
</dbReference>
<evidence type="ECO:0000256" key="4">
    <source>
        <dbReference type="ARBA" id="ARBA00022827"/>
    </source>
</evidence>
<dbReference type="Gene3D" id="1.20.140.10">
    <property type="entry name" value="Butyryl-CoA Dehydrogenase, subunit A, domain 3"/>
    <property type="match status" value="2"/>
</dbReference>
<evidence type="ECO:0000259" key="8">
    <source>
        <dbReference type="Pfam" id="PF02770"/>
    </source>
</evidence>
<dbReference type="Pfam" id="PF02771">
    <property type="entry name" value="Acyl-CoA_dh_N"/>
    <property type="match status" value="1"/>
</dbReference>
<evidence type="ECO:0000259" key="7">
    <source>
        <dbReference type="Pfam" id="PF00441"/>
    </source>
</evidence>
<feature type="domain" description="Acyl-CoA dehydrogenase/oxidase N-terminal" evidence="9">
    <location>
        <begin position="83"/>
        <end position="172"/>
    </location>
</feature>
<comment type="similarity">
    <text evidence="2 5">Belongs to the acyl-CoA dehydrogenase family.</text>
</comment>
<evidence type="ECO:0000256" key="1">
    <source>
        <dbReference type="ARBA" id="ARBA00001974"/>
    </source>
</evidence>
<evidence type="ECO:0000259" key="9">
    <source>
        <dbReference type="Pfam" id="PF02771"/>
    </source>
</evidence>
<evidence type="ECO:0000256" key="6">
    <source>
        <dbReference type="SAM" id="MobiDB-lite"/>
    </source>
</evidence>
<dbReference type="InterPro" id="IPR013786">
    <property type="entry name" value="AcylCoA_DH/ox_N"/>
</dbReference>
<dbReference type="Pfam" id="PF02770">
    <property type="entry name" value="Acyl-CoA_dh_M"/>
    <property type="match status" value="1"/>
</dbReference>
<evidence type="ECO:0000313" key="10">
    <source>
        <dbReference type="EMBL" id="MEA5455659.1"/>
    </source>
</evidence>
<evidence type="ECO:0000256" key="3">
    <source>
        <dbReference type="ARBA" id="ARBA00022630"/>
    </source>
</evidence>
<dbReference type="PANTHER" id="PTHR43884:SF9">
    <property type="entry name" value="COMPLEX I ASSEMBLY FACTOR ACAD9, MITOCHONDRIAL"/>
    <property type="match status" value="1"/>
</dbReference>
<dbReference type="SUPFAM" id="SSF47203">
    <property type="entry name" value="Acyl-CoA dehydrogenase C-terminal domain-like"/>
    <property type="match status" value="1"/>
</dbReference>